<dbReference type="AlphaFoldDB" id="A0AAE1I1V1"/>
<accession>A0AAE1I1V1</accession>
<evidence type="ECO:0000313" key="7">
    <source>
        <dbReference type="Proteomes" id="UP001219518"/>
    </source>
</evidence>
<keyword evidence="7" id="KW-1185">Reference proteome</keyword>
<dbReference type="Gene3D" id="3.80.10.10">
    <property type="entry name" value="Ribonuclease Inhibitor"/>
    <property type="match status" value="3"/>
</dbReference>
<keyword evidence="4" id="KW-0325">Glycoprotein</keyword>
<evidence type="ECO:0000256" key="5">
    <source>
        <dbReference type="SAM" id="SignalP"/>
    </source>
</evidence>
<feature type="chain" id="PRO_5042067549" evidence="5">
    <location>
        <begin position="43"/>
        <end position="584"/>
    </location>
</feature>
<dbReference type="PANTHER" id="PTHR24366">
    <property type="entry name" value="IG(IMMUNOGLOBULIN) AND LRR(LEUCINE RICH REPEAT) DOMAINS"/>
    <property type="match status" value="1"/>
</dbReference>
<evidence type="ECO:0000256" key="4">
    <source>
        <dbReference type="ARBA" id="ARBA00023180"/>
    </source>
</evidence>
<dbReference type="FunFam" id="3.80.10.10:FF:000770">
    <property type="entry name" value="Uncharacterized protein"/>
    <property type="match status" value="1"/>
</dbReference>
<dbReference type="Pfam" id="PF13855">
    <property type="entry name" value="LRR_8"/>
    <property type="match status" value="4"/>
</dbReference>
<reference evidence="6" key="2">
    <citation type="journal article" date="2023" name="BMC Genomics">
        <title>Pest status, molecular evolution, and epigenetic factors derived from the genome assembly of Frankliniella fusca, a thysanopteran phytovirus vector.</title>
        <authorList>
            <person name="Catto M.A."/>
            <person name="Labadie P.E."/>
            <person name="Jacobson A.L."/>
            <person name="Kennedy G.G."/>
            <person name="Srinivasan R."/>
            <person name="Hunt B.G."/>
        </authorList>
    </citation>
    <scope>NUCLEOTIDE SEQUENCE</scope>
    <source>
        <strain evidence="6">PL_HMW_Pooled</strain>
    </source>
</reference>
<sequence>MTRTEGGGPAARGALGWAPARASAPRLLGALLLLALLGLAAAQGGQSGQNNCPAAADIQPCGCTVKKNGLDILCEATETQHINKAMDALKRRGNAVIFYLKLRHNALPKLLQFVFLGLDIRHLTIHNSSLAVVEESSLSSVGKKLTQLDLSQNILTMVPSKALSTLHHLLILNLNHNKISAIHNNAFLGLDTLEILTLYENKIDVVDVNAFEGLGKKLKRLNLGGNGLRQVPQKALATLEVLRKLEMQENELTEIREGDFEGLRNLDTLNLQHNRLNTVPAKVFSHLKLLNSLELENNQIRFVDPDAFSGLEENLQYLRLGDNKLNEIPSDALRRLHRLRHLDLRVNNITFIPDDAFSGFGDSITFLNLQKNAKFSLKYTCNSYVWARAHLPKISLKLLAVLLYVCEREAVKIDLKASAVRKATGDSVSLSLGPRPPTQSCGGLSCCSILVLPGLAFENLNSLETLNLQNNKLEHVSEEVMEPIIDTVTHFDLSDNPLICTCDLAWYHTWYRKAVGMVDEPAAHKRKTMCYLNSEHREYNLLALPLEKMQCVGKNLGQISAASHIFANFVLSSVILSGAALLLI</sequence>
<reference evidence="6" key="1">
    <citation type="submission" date="2021-07" db="EMBL/GenBank/DDBJ databases">
        <authorList>
            <person name="Catto M.A."/>
            <person name="Jacobson A."/>
            <person name="Kennedy G."/>
            <person name="Labadie P."/>
            <person name="Hunt B.G."/>
            <person name="Srinivasan R."/>
        </authorList>
    </citation>
    <scope>NUCLEOTIDE SEQUENCE</scope>
    <source>
        <strain evidence="6">PL_HMW_Pooled</strain>
        <tissue evidence="6">Head</tissue>
    </source>
</reference>
<protein>
    <submittedName>
        <fullName evidence="6">Protein artichoke</fullName>
    </submittedName>
</protein>
<keyword evidence="3" id="KW-0677">Repeat</keyword>
<dbReference type="InterPro" id="IPR001611">
    <property type="entry name" value="Leu-rich_rpt"/>
</dbReference>
<evidence type="ECO:0000256" key="2">
    <source>
        <dbReference type="ARBA" id="ARBA00022729"/>
    </source>
</evidence>
<comment type="caution">
    <text evidence="6">The sequence shown here is derived from an EMBL/GenBank/DDBJ whole genome shotgun (WGS) entry which is preliminary data.</text>
</comment>
<feature type="signal peptide" evidence="5">
    <location>
        <begin position="1"/>
        <end position="42"/>
    </location>
</feature>
<name>A0AAE1I1V1_9NEOP</name>
<proteinExistence type="predicted"/>
<dbReference type="EMBL" id="JAHWGI010001412">
    <property type="protein sequence ID" value="KAK3930616.1"/>
    <property type="molecule type" value="Genomic_DNA"/>
</dbReference>
<dbReference type="InterPro" id="IPR032675">
    <property type="entry name" value="LRR_dom_sf"/>
</dbReference>
<dbReference type="SUPFAM" id="SSF52058">
    <property type="entry name" value="L domain-like"/>
    <property type="match status" value="1"/>
</dbReference>
<gene>
    <name evidence="6" type="ORF">KUF71_023972</name>
</gene>
<evidence type="ECO:0000256" key="3">
    <source>
        <dbReference type="ARBA" id="ARBA00022737"/>
    </source>
</evidence>
<keyword evidence="1" id="KW-0433">Leucine-rich repeat</keyword>
<evidence type="ECO:0000256" key="1">
    <source>
        <dbReference type="ARBA" id="ARBA00022614"/>
    </source>
</evidence>
<dbReference type="Proteomes" id="UP001219518">
    <property type="component" value="Unassembled WGS sequence"/>
</dbReference>
<dbReference type="SMART" id="SM00369">
    <property type="entry name" value="LRR_TYP"/>
    <property type="match status" value="10"/>
</dbReference>
<keyword evidence="2 5" id="KW-0732">Signal</keyword>
<evidence type="ECO:0000313" key="6">
    <source>
        <dbReference type="EMBL" id="KAK3930616.1"/>
    </source>
</evidence>
<dbReference type="InterPro" id="IPR003591">
    <property type="entry name" value="Leu-rich_rpt_typical-subtyp"/>
</dbReference>
<dbReference type="PROSITE" id="PS51450">
    <property type="entry name" value="LRR"/>
    <property type="match status" value="5"/>
</dbReference>
<dbReference type="PANTHER" id="PTHR24366:SF171">
    <property type="entry name" value="LEUCINE RICH REPEAT NEURONAL 4"/>
    <property type="match status" value="1"/>
</dbReference>
<organism evidence="6 7">
    <name type="scientific">Frankliniella fusca</name>
    <dbReference type="NCBI Taxonomy" id="407009"/>
    <lineage>
        <taxon>Eukaryota</taxon>
        <taxon>Metazoa</taxon>
        <taxon>Ecdysozoa</taxon>
        <taxon>Arthropoda</taxon>
        <taxon>Hexapoda</taxon>
        <taxon>Insecta</taxon>
        <taxon>Pterygota</taxon>
        <taxon>Neoptera</taxon>
        <taxon>Paraneoptera</taxon>
        <taxon>Thysanoptera</taxon>
        <taxon>Terebrantia</taxon>
        <taxon>Thripoidea</taxon>
        <taxon>Thripidae</taxon>
        <taxon>Frankliniella</taxon>
    </lineage>
</organism>